<dbReference type="Proteomes" id="UP001283361">
    <property type="component" value="Unassembled WGS sequence"/>
</dbReference>
<dbReference type="EMBL" id="JAWDGP010004062">
    <property type="protein sequence ID" value="KAK3768251.1"/>
    <property type="molecule type" value="Genomic_DNA"/>
</dbReference>
<dbReference type="AlphaFoldDB" id="A0AAE0ZGB9"/>
<gene>
    <name evidence="2" type="ORF">RRG08_031045</name>
</gene>
<sequence length="197" mass="21413">MISESPTSPNRHPANALPRRAAPTWHGARGKAQPVVISARVKWPGIEESSIKFPASNTSHHEMQVSSSSFPCGRNSQTSRQQLLMIGNIPRTSPQSLRLVFVHNEDSGCNQPHESKQADGRVMFDNADRGCDHRLTSNQVAPPLAVSSPREDRHIVSILCGSPEEVTASYPLFSLHATGSIACLFKLGVRLCSSIVV</sequence>
<proteinExistence type="predicted"/>
<comment type="caution">
    <text evidence="2">The sequence shown here is derived from an EMBL/GenBank/DDBJ whole genome shotgun (WGS) entry which is preliminary data.</text>
</comment>
<accession>A0AAE0ZGB9</accession>
<evidence type="ECO:0000256" key="1">
    <source>
        <dbReference type="SAM" id="MobiDB-lite"/>
    </source>
</evidence>
<evidence type="ECO:0000313" key="3">
    <source>
        <dbReference type="Proteomes" id="UP001283361"/>
    </source>
</evidence>
<organism evidence="2 3">
    <name type="scientific">Elysia crispata</name>
    <name type="common">lettuce slug</name>
    <dbReference type="NCBI Taxonomy" id="231223"/>
    <lineage>
        <taxon>Eukaryota</taxon>
        <taxon>Metazoa</taxon>
        <taxon>Spiralia</taxon>
        <taxon>Lophotrochozoa</taxon>
        <taxon>Mollusca</taxon>
        <taxon>Gastropoda</taxon>
        <taxon>Heterobranchia</taxon>
        <taxon>Euthyneura</taxon>
        <taxon>Panpulmonata</taxon>
        <taxon>Sacoglossa</taxon>
        <taxon>Placobranchoidea</taxon>
        <taxon>Plakobranchidae</taxon>
        <taxon>Elysia</taxon>
    </lineage>
</organism>
<protein>
    <submittedName>
        <fullName evidence="2">Uncharacterized protein</fullName>
    </submittedName>
</protein>
<name>A0AAE0ZGB9_9GAST</name>
<feature type="region of interest" description="Disordered" evidence="1">
    <location>
        <begin position="1"/>
        <end position="31"/>
    </location>
</feature>
<keyword evidence="3" id="KW-1185">Reference proteome</keyword>
<reference evidence="2" key="1">
    <citation type="journal article" date="2023" name="G3 (Bethesda)">
        <title>A reference genome for the long-term kleptoplast-retaining sea slug Elysia crispata morphotype clarki.</title>
        <authorList>
            <person name="Eastman K.E."/>
            <person name="Pendleton A.L."/>
            <person name="Shaikh M.A."/>
            <person name="Suttiyut T."/>
            <person name="Ogas R."/>
            <person name="Tomko P."/>
            <person name="Gavelis G."/>
            <person name="Widhalm J.R."/>
            <person name="Wisecaver J.H."/>
        </authorList>
    </citation>
    <scope>NUCLEOTIDE SEQUENCE</scope>
    <source>
        <strain evidence="2">ECLA1</strain>
    </source>
</reference>
<feature type="compositionally biased region" description="Polar residues" evidence="1">
    <location>
        <begin position="1"/>
        <end position="10"/>
    </location>
</feature>
<evidence type="ECO:0000313" key="2">
    <source>
        <dbReference type="EMBL" id="KAK3768251.1"/>
    </source>
</evidence>